<evidence type="ECO:0000313" key="1">
    <source>
        <dbReference type="EMBL" id="CUR54849.1"/>
    </source>
</evidence>
<protein>
    <submittedName>
        <fullName evidence="1">DNA alkylation repair enzyme</fullName>
    </submittedName>
</protein>
<dbReference type="InterPro" id="IPR016024">
    <property type="entry name" value="ARM-type_fold"/>
</dbReference>
<accession>A0A2P2BYL0</accession>
<dbReference type="Pfam" id="PF08713">
    <property type="entry name" value="DNA_alkylation"/>
    <property type="match status" value="1"/>
</dbReference>
<organism evidence="1">
    <name type="scientific">metagenome</name>
    <dbReference type="NCBI Taxonomy" id="256318"/>
    <lineage>
        <taxon>unclassified sequences</taxon>
        <taxon>metagenomes</taxon>
    </lineage>
</organism>
<dbReference type="PANTHER" id="PTHR34070:SF1">
    <property type="entry name" value="DNA ALKYLATION REPAIR PROTEIN"/>
    <property type="match status" value="1"/>
</dbReference>
<dbReference type="PANTHER" id="PTHR34070">
    <property type="entry name" value="ARMADILLO-TYPE FOLD"/>
    <property type="match status" value="1"/>
</dbReference>
<dbReference type="CDD" id="cd07064">
    <property type="entry name" value="AlkD_like_1"/>
    <property type="match status" value="1"/>
</dbReference>
<dbReference type="EMBL" id="CZKA01000015">
    <property type="protein sequence ID" value="CUR54849.1"/>
    <property type="molecule type" value="Genomic_DNA"/>
</dbReference>
<dbReference type="Gene3D" id="1.25.10.90">
    <property type="match status" value="1"/>
</dbReference>
<gene>
    <name evidence="1" type="ORF">NOCA2220040</name>
</gene>
<sequence>MSTPDHQFIDAVRAALAAAGDPERARTQQAYMKSATPYHGITSPQLKSLLRPILAAYPPPDRGVWQATIRDLWDTASHREERYAATAYARQRAARPWLDPDELDLLRHLIVTGAWWDHVDEVATHLVRDVLAAHPRATTAVIGDWAHDDDLWLRRASVICQIGRGNETDLALLSATIAANLDDPSFWLRKAIGWALRDQGRSRPDWVRAEVERLGDRLSALSRREALKHLG</sequence>
<dbReference type="InterPro" id="IPR014825">
    <property type="entry name" value="DNA_alkylation"/>
</dbReference>
<reference evidence="1" key="1">
    <citation type="submission" date="2015-08" db="EMBL/GenBank/DDBJ databases">
        <authorList>
            <person name="Babu N.S."/>
            <person name="Beckwith C.J."/>
            <person name="Beseler K.G."/>
            <person name="Brison A."/>
            <person name="Carone J.V."/>
            <person name="Caskin T.P."/>
            <person name="Diamond M."/>
            <person name="Durham M.E."/>
            <person name="Foxe J.M."/>
            <person name="Go M."/>
            <person name="Henderson B.A."/>
            <person name="Jones I.B."/>
            <person name="McGettigan J.A."/>
            <person name="Micheletti S.J."/>
            <person name="Nasrallah M.E."/>
            <person name="Ortiz D."/>
            <person name="Piller C.R."/>
            <person name="Privatt S.R."/>
            <person name="Schneider S.L."/>
            <person name="Sharp S."/>
            <person name="Smith T.C."/>
            <person name="Stanton J.D."/>
            <person name="Ullery H.E."/>
            <person name="Wilson R.J."/>
            <person name="Serrano M.G."/>
            <person name="Buck G."/>
            <person name="Lee V."/>
            <person name="Wang Y."/>
            <person name="Carvalho R."/>
            <person name="Voegtly L."/>
            <person name="Shi R."/>
            <person name="Duckworth R."/>
            <person name="Johnson A."/>
            <person name="Loviza R."/>
            <person name="Walstead R."/>
            <person name="Shah Z."/>
            <person name="Kiflezghi M."/>
            <person name="Wade K."/>
            <person name="Ball S.L."/>
            <person name="Bradley K.W."/>
            <person name="Asai D.J."/>
            <person name="Bowman C.A."/>
            <person name="Russell D.A."/>
            <person name="Pope W.H."/>
            <person name="Jacobs-Sera D."/>
            <person name="Hendrix R.W."/>
            <person name="Hatfull G.F."/>
        </authorList>
    </citation>
    <scope>NUCLEOTIDE SEQUENCE</scope>
</reference>
<dbReference type="SUPFAM" id="SSF48371">
    <property type="entry name" value="ARM repeat"/>
    <property type="match status" value="1"/>
</dbReference>
<proteinExistence type="predicted"/>
<name>A0A2P2BYL0_9ZZZZ</name>
<dbReference type="AlphaFoldDB" id="A0A2P2BYL0"/>